<dbReference type="AlphaFoldDB" id="A0AAW1U8N0"/>
<feature type="transmembrane region" description="Helical" evidence="8">
    <location>
        <begin position="517"/>
        <end position="537"/>
    </location>
</feature>
<keyword evidence="5 8" id="KW-0472">Membrane</keyword>
<comment type="caution">
    <text evidence="9">The sequence shown here is derived from an EMBL/GenBank/DDBJ whole genome shotgun (WGS) entry which is preliminary data.</text>
</comment>
<evidence type="ECO:0000256" key="7">
    <source>
        <dbReference type="ARBA" id="ARBA00023180"/>
    </source>
</evidence>
<comment type="subcellular location">
    <subcellularLocation>
        <location evidence="1">Cell membrane</location>
        <topology evidence="1">Multi-pass membrane protein</topology>
    </subcellularLocation>
</comment>
<evidence type="ECO:0000256" key="5">
    <source>
        <dbReference type="ARBA" id="ARBA00023136"/>
    </source>
</evidence>
<keyword evidence="4 8" id="KW-1133">Transmembrane helix</keyword>
<evidence type="ECO:0000256" key="4">
    <source>
        <dbReference type="ARBA" id="ARBA00022989"/>
    </source>
</evidence>
<evidence type="ECO:0000256" key="8">
    <source>
        <dbReference type="SAM" id="Phobius"/>
    </source>
</evidence>
<dbReference type="InterPro" id="IPR052192">
    <property type="entry name" value="Insect_Ionotropic_Sensory_Rcpt"/>
</dbReference>
<evidence type="ECO:0000256" key="3">
    <source>
        <dbReference type="ARBA" id="ARBA00022692"/>
    </source>
</evidence>
<name>A0AAW1U8N0_9CUCU</name>
<evidence type="ECO:0000256" key="1">
    <source>
        <dbReference type="ARBA" id="ARBA00004651"/>
    </source>
</evidence>
<feature type="transmembrane region" description="Helical" evidence="8">
    <location>
        <begin position="330"/>
        <end position="350"/>
    </location>
</feature>
<dbReference type="Proteomes" id="UP001431783">
    <property type="component" value="Unassembled WGS sequence"/>
</dbReference>
<sequence>MKIGGTIISSIQMTQFINLVVEKYTSPGEVISLTSQRMGFNFPSTRMDYNSDVIFPLNYCDRAPNFYIFDEMDIKVQLHQLAMQRSYFNPRSHYLFISTSFLPSQLRLITFHNILNSIFIDVSSGNISTYSPPKENGNMGDELKVIGQCQNDISSLLNIYPVLVLHKQAEIIIAFHETYVYSKCLLCKNPGIEIEIIQLLTRYLQIKSKFIPINEAFLEYPSEVTYDIKIGTIIMHDFSVYDQSITYVSDNLKFFVPVSQKIPKWRLVLSVFDMQAWCAFIFTLIGITLIWSFFCFTKIRPNSKVIFSSTLNFISVFFRGRTGKCRASQLSLEILYFSIIFLSFTMYIFFNTRLTFILYGIVFENRISNPVDIASNELFIGSSTNSVQHLLERIPGLENYSSKYYINCFNTDECIKLFKNNKNLTLFFPYRQIRHYITEYLTEDDRNEVIRELEQSYFTAFIVACFRKGHPLYHLFNTYLRYLVESGIIAKIVDKYSEPIVEELKLEHIQKLNYQHMIAPFSLLIVGSSLGLFIFLLEVKKFI</sequence>
<protein>
    <submittedName>
        <fullName evidence="9">Uncharacterized protein</fullName>
    </submittedName>
</protein>
<evidence type="ECO:0000256" key="6">
    <source>
        <dbReference type="ARBA" id="ARBA00023170"/>
    </source>
</evidence>
<gene>
    <name evidence="9" type="ORF">WA026_008622</name>
</gene>
<dbReference type="EMBL" id="JARQZJ010000063">
    <property type="protein sequence ID" value="KAK9880107.1"/>
    <property type="molecule type" value="Genomic_DNA"/>
</dbReference>
<dbReference type="SUPFAM" id="SSF53850">
    <property type="entry name" value="Periplasmic binding protein-like II"/>
    <property type="match status" value="1"/>
</dbReference>
<evidence type="ECO:0000313" key="10">
    <source>
        <dbReference type="Proteomes" id="UP001431783"/>
    </source>
</evidence>
<keyword evidence="7" id="KW-0325">Glycoprotein</keyword>
<dbReference type="GO" id="GO:0005886">
    <property type="term" value="C:plasma membrane"/>
    <property type="evidence" value="ECO:0007669"/>
    <property type="project" value="UniProtKB-SubCell"/>
</dbReference>
<keyword evidence="10" id="KW-1185">Reference proteome</keyword>
<keyword evidence="2" id="KW-1003">Cell membrane</keyword>
<accession>A0AAW1U8N0</accession>
<evidence type="ECO:0000256" key="2">
    <source>
        <dbReference type="ARBA" id="ARBA00022475"/>
    </source>
</evidence>
<keyword evidence="3 8" id="KW-0812">Transmembrane</keyword>
<reference evidence="9 10" key="1">
    <citation type="submission" date="2023-03" db="EMBL/GenBank/DDBJ databases">
        <title>Genome insight into feeding habits of ladybird beetles.</title>
        <authorList>
            <person name="Li H.-S."/>
            <person name="Huang Y.-H."/>
            <person name="Pang H."/>
        </authorList>
    </citation>
    <scope>NUCLEOTIDE SEQUENCE [LARGE SCALE GENOMIC DNA]</scope>
    <source>
        <strain evidence="9">SYSU_2023b</strain>
        <tissue evidence="9">Whole body</tissue>
    </source>
</reference>
<proteinExistence type="predicted"/>
<dbReference type="PANTHER" id="PTHR42643">
    <property type="entry name" value="IONOTROPIC RECEPTOR 20A-RELATED"/>
    <property type="match status" value="1"/>
</dbReference>
<dbReference type="PANTHER" id="PTHR42643:SF30">
    <property type="entry name" value="IONOTROPIC RECEPTOR 40A-RELATED"/>
    <property type="match status" value="1"/>
</dbReference>
<organism evidence="9 10">
    <name type="scientific">Henosepilachna vigintioctopunctata</name>
    <dbReference type="NCBI Taxonomy" id="420089"/>
    <lineage>
        <taxon>Eukaryota</taxon>
        <taxon>Metazoa</taxon>
        <taxon>Ecdysozoa</taxon>
        <taxon>Arthropoda</taxon>
        <taxon>Hexapoda</taxon>
        <taxon>Insecta</taxon>
        <taxon>Pterygota</taxon>
        <taxon>Neoptera</taxon>
        <taxon>Endopterygota</taxon>
        <taxon>Coleoptera</taxon>
        <taxon>Polyphaga</taxon>
        <taxon>Cucujiformia</taxon>
        <taxon>Coccinelloidea</taxon>
        <taxon>Coccinellidae</taxon>
        <taxon>Epilachninae</taxon>
        <taxon>Epilachnini</taxon>
        <taxon>Henosepilachna</taxon>
    </lineage>
</organism>
<evidence type="ECO:0000313" key="9">
    <source>
        <dbReference type="EMBL" id="KAK9880107.1"/>
    </source>
</evidence>
<feature type="transmembrane region" description="Helical" evidence="8">
    <location>
        <begin position="274"/>
        <end position="296"/>
    </location>
</feature>
<keyword evidence="6" id="KW-0675">Receptor</keyword>